<dbReference type="EMBL" id="MU004232">
    <property type="protein sequence ID" value="KAF2671676.1"/>
    <property type="molecule type" value="Genomic_DNA"/>
</dbReference>
<feature type="region of interest" description="Disordered" evidence="1">
    <location>
        <begin position="1"/>
        <end position="38"/>
    </location>
</feature>
<gene>
    <name evidence="2" type="ORF">BT63DRAFT_422215</name>
</gene>
<evidence type="ECO:0000256" key="1">
    <source>
        <dbReference type="SAM" id="MobiDB-lite"/>
    </source>
</evidence>
<keyword evidence="3" id="KW-1185">Reference proteome</keyword>
<evidence type="ECO:0000313" key="3">
    <source>
        <dbReference type="Proteomes" id="UP000799302"/>
    </source>
</evidence>
<feature type="compositionally biased region" description="Acidic residues" evidence="1">
    <location>
        <begin position="413"/>
        <end position="431"/>
    </location>
</feature>
<reference evidence="2" key="1">
    <citation type="journal article" date="2020" name="Stud. Mycol.">
        <title>101 Dothideomycetes genomes: a test case for predicting lifestyles and emergence of pathogens.</title>
        <authorList>
            <person name="Haridas S."/>
            <person name="Albert R."/>
            <person name="Binder M."/>
            <person name="Bloem J."/>
            <person name="Labutti K."/>
            <person name="Salamov A."/>
            <person name="Andreopoulos B."/>
            <person name="Baker S."/>
            <person name="Barry K."/>
            <person name="Bills G."/>
            <person name="Bluhm B."/>
            <person name="Cannon C."/>
            <person name="Castanera R."/>
            <person name="Culley D."/>
            <person name="Daum C."/>
            <person name="Ezra D."/>
            <person name="Gonzalez J."/>
            <person name="Henrissat B."/>
            <person name="Kuo A."/>
            <person name="Liang C."/>
            <person name="Lipzen A."/>
            <person name="Lutzoni F."/>
            <person name="Magnuson J."/>
            <person name="Mondo S."/>
            <person name="Nolan M."/>
            <person name="Ohm R."/>
            <person name="Pangilinan J."/>
            <person name="Park H.-J."/>
            <person name="Ramirez L."/>
            <person name="Alfaro M."/>
            <person name="Sun H."/>
            <person name="Tritt A."/>
            <person name="Yoshinaga Y."/>
            <person name="Zwiers L.-H."/>
            <person name="Turgeon B."/>
            <person name="Goodwin S."/>
            <person name="Spatafora J."/>
            <person name="Crous P."/>
            <person name="Grigoriev I."/>
        </authorList>
    </citation>
    <scope>NUCLEOTIDE SEQUENCE</scope>
    <source>
        <strain evidence="2">CBS 115976</strain>
    </source>
</reference>
<protein>
    <submittedName>
        <fullName evidence="2">Uncharacterized protein</fullName>
    </submittedName>
</protein>
<feature type="region of interest" description="Disordered" evidence="1">
    <location>
        <begin position="374"/>
        <end position="453"/>
    </location>
</feature>
<evidence type="ECO:0000313" key="2">
    <source>
        <dbReference type="EMBL" id="KAF2671676.1"/>
    </source>
</evidence>
<feature type="compositionally biased region" description="Polar residues" evidence="1">
    <location>
        <begin position="444"/>
        <end position="453"/>
    </location>
</feature>
<feature type="compositionally biased region" description="Low complexity" evidence="1">
    <location>
        <begin position="1"/>
        <end position="27"/>
    </location>
</feature>
<dbReference type="AlphaFoldDB" id="A0A6A6UIZ8"/>
<sequence>MSSPLYEETSELETLAATKPLSVSTTPPTSPPQPSFPTIRRQFPKVVFKFPPVFLPSSRQMDQSCTPCPLGAQRRQREAENDASFELILEEKTGSWEIYPSLYNAQVTNWAQNIIGKPFDKLAKQIHGNWVTDSGNDSHTLREFIGVRAGKRQLLPTGSRTGSLPYGATGRAWPLVNPPRHRKRGEPKVNQYDHGWKGLREPQTEENVKILEKHLTVYEPNGIRYQKGWLNWRQKITFNDKRRCLQRVHLAQPTKMWMVMHVDDDPATMEPDYYHAWQPWMEDEDDDDTIGAMDLDEQHLYAGDEDTVAPWGGGDVGNELLQSLDDELNESLDTHASSAEDDTAVAPNVFFQEDPPMADQSMDSMDLEIVNSSEENGWSSDNGETDEGQDEDQDEDEDCMDTLDLKDIVDESYITDDNEAATDNDMADDDAPPPGTAAWLMASPTPTQDDLDL</sequence>
<feature type="compositionally biased region" description="Acidic residues" evidence="1">
    <location>
        <begin position="383"/>
        <end position="401"/>
    </location>
</feature>
<accession>A0A6A6UIZ8</accession>
<name>A0A6A6UIZ8_9PEZI</name>
<organism evidence="2 3">
    <name type="scientific">Microthyrium microscopicum</name>
    <dbReference type="NCBI Taxonomy" id="703497"/>
    <lineage>
        <taxon>Eukaryota</taxon>
        <taxon>Fungi</taxon>
        <taxon>Dikarya</taxon>
        <taxon>Ascomycota</taxon>
        <taxon>Pezizomycotina</taxon>
        <taxon>Dothideomycetes</taxon>
        <taxon>Dothideomycetes incertae sedis</taxon>
        <taxon>Microthyriales</taxon>
        <taxon>Microthyriaceae</taxon>
        <taxon>Microthyrium</taxon>
    </lineage>
</organism>
<proteinExistence type="predicted"/>
<dbReference type="Proteomes" id="UP000799302">
    <property type="component" value="Unassembled WGS sequence"/>
</dbReference>